<dbReference type="Pfam" id="PF07845">
    <property type="entry name" value="DUF1636"/>
    <property type="match status" value="1"/>
</dbReference>
<dbReference type="RefSeq" id="WP_274188468.1">
    <property type="nucleotide sequence ID" value="NZ_BAABHN010000060.1"/>
</dbReference>
<sequence>MPLLICRTCPRYDVDSGSFGAALDGALAGAEVRVRHVPCLGGCPNAGNVAVDGPGKPRVRFSRIGVDDAEDLLDAARRYDASPSGAPGDWEVPAGLAARVTAVSPKR</sequence>
<evidence type="ECO:0000313" key="2">
    <source>
        <dbReference type="Proteomes" id="UP001595909"/>
    </source>
</evidence>
<gene>
    <name evidence="1" type="ORF">ACFPEL_28350</name>
</gene>
<dbReference type="Proteomes" id="UP001595909">
    <property type="component" value="Unassembled WGS sequence"/>
</dbReference>
<accession>A0ABV9RS46</accession>
<dbReference type="InterPro" id="IPR012863">
    <property type="entry name" value="DUF1636"/>
</dbReference>
<organism evidence="1 2">
    <name type="scientific">Actinomycetospora chibensis</name>
    <dbReference type="NCBI Taxonomy" id="663606"/>
    <lineage>
        <taxon>Bacteria</taxon>
        <taxon>Bacillati</taxon>
        <taxon>Actinomycetota</taxon>
        <taxon>Actinomycetes</taxon>
        <taxon>Pseudonocardiales</taxon>
        <taxon>Pseudonocardiaceae</taxon>
        <taxon>Actinomycetospora</taxon>
    </lineage>
</organism>
<dbReference type="CDD" id="cd02980">
    <property type="entry name" value="TRX_Fd_family"/>
    <property type="match status" value="1"/>
</dbReference>
<protein>
    <submittedName>
        <fullName evidence="1">DUF1636 family protein</fullName>
    </submittedName>
</protein>
<evidence type="ECO:0000313" key="1">
    <source>
        <dbReference type="EMBL" id="MFC4836349.1"/>
    </source>
</evidence>
<dbReference type="InterPro" id="IPR036249">
    <property type="entry name" value="Thioredoxin-like_sf"/>
</dbReference>
<keyword evidence="2" id="KW-1185">Reference proteome</keyword>
<dbReference type="SUPFAM" id="SSF52833">
    <property type="entry name" value="Thioredoxin-like"/>
    <property type="match status" value="1"/>
</dbReference>
<reference evidence="2" key="1">
    <citation type="journal article" date="2019" name="Int. J. Syst. Evol. Microbiol.">
        <title>The Global Catalogue of Microorganisms (GCM) 10K type strain sequencing project: providing services to taxonomists for standard genome sequencing and annotation.</title>
        <authorList>
            <consortium name="The Broad Institute Genomics Platform"/>
            <consortium name="The Broad Institute Genome Sequencing Center for Infectious Disease"/>
            <person name="Wu L."/>
            <person name="Ma J."/>
        </authorList>
    </citation>
    <scope>NUCLEOTIDE SEQUENCE [LARGE SCALE GENOMIC DNA]</scope>
    <source>
        <strain evidence="2">CCUG 50347</strain>
    </source>
</reference>
<name>A0ABV9RS46_9PSEU</name>
<proteinExistence type="predicted"/>
<dbReference type="EMBL" id="JBHSIM010000060">
    <property type="protein sequence ID" value="MFC4836349.1"/>
    <property type="molecule type" value="Genomic_DNA"/>
</dbReference>
<comment type="caution">
    <text evidence="1">The sequence shown here is derived from an EMBL/GenBank/DDBJ whole genome shotgun (WGS) entry which is preliminary data.</text>
</comment>